<feature type="signal peptide" evidence="3">
    <location>
        <begin position="1"/>
        <end position="17"/>
    </location>
</feature>
<dbReference type="CDD" id="cd19093">
    <property type="entry name" value="AKR_AtPLR-like"/>
    <property type="match status" value="1"/>
</dbReference>
<evidence type="ECO:0000256" key="1">
    <source>
        <dbReference type="ARBA" id="ARBA00023002"/>
    </source>
</evidence>
<dbReference type="PANTHER" id="PTHR43625:SF88">
    <property type="entry name" value="OS07G0143000 PROTEIN"/>
    <property type="match status" value="1"/>
</dbReference>
<protein>
    <recommendedName>
        <fullName evidence="4">NADP-dependent oxidoreductase domain-containing protein</fullName>
    </recommendedName>
</protein>
<feature type="compositionally biased region" description="Polar residues" evidence="2">
    <location>
        <begin position="366"/>
        <end position="376"/>
    </location>
</feature>
<feature type="region of interest" description="Disordered" evidence="2">
    <location>
        <begin position="356"/>
        <end position="376"/>
    </location>
</feature>
<dbReference type="Pfam" id="PF00248">
    <property type="entry name" value="Aldo_ket_red"/>
    <property type="match status" value="1"/>
</dbReference>
<evidence type="ECO:0000259" key="4">
    <source>
        <dbReference type="Pfam" id="PF00248"/>
    </source>
</evidence>
<dbReference type="InterPro" id="IPR020471">
    <property type="entry name" value="AKR"/>
</dbReference>
<accession>A0A0G4HL95</accession>
<dbReference type="InterPro" id="IPR023210">
    <property type="entry name" value="NADP_OxRdtase_dom"/>
</dbReference>
<keyword evidence="1" id="KW-0560">Oxidoreductase</keyword>
<dbReference type="PROSITE" id="PS00062">
    <property type="entry name" value="ALDOKETO_REDUCTASE_2"/>
    <property type="match status" value="1"/>
</dbReference>
<proteinExistence type="predicted"/>
<keyword evidence="3" id="KW-0732">Signal</keyword>
<dbReference type="PhylomeDB" id="A0A0G4HL95"/>
<gene>
    <name evidence="5" type="ORF">Cvel_28695</name>
</gene>
<dbReference type="GO" id="GO:0016491">
    <property type="term" value="F:oxidoreductase activity"/>
    <property type="evidence" value="ECO:0007669"/>
    <property type="project" value="UniProtKB-KW"/>
</dbReference>
<evidence type="ECO:0000256" key="2">
    <source>
        <dbReference type="SAM" id="MobiDB-lite"/>
    </source>
</evidence>
<dbReference type="InterPro" id="IPR036812">
    <property type="entry name" value="NAD(P)_OxRdtase_dom_sf"/>
</dbReference>
<dbReference type="AlphaFoldDB" id="A0A0G4HL95"/>
<dbReference type="InterPro" id="IPR050791">
    <property type="entry name" value="Aldo-Keto_reductase"/>
</dbReference>
<dbReference type="SUPFAM" id="SSF51430">
    <property type="entry name" value="NAD(P)-linked oxidoreductase"/>
    <property type="match status" value="1"/>
</dbReference>
<reference evidence="5" key="1">
    <citation type="submission" date="2014-11" db="EMBL/GenBank/DDBJ databases">
        <authorList>
            <person name="Otto D Thomas"/>
            <person name="Naeem Raeece"/>
        </authorList>
    </citation>
    <scope>NUCLEOTIDE SEQUENCE</scope>
</reference>
<organism evidence="5">
    <name type="scientific">Chromera velia CCMP2878</name>
    <dbReference type="NCBI Taxonomy" id="1169474"/>
    <lineage>
        <taxon>Eukaryota</taxon>
        <taxon>Sar</taxon>
        <taxon>Alveolata</taxon>
        <taxon>Colpodellida</taxon>
        <taxon>Chromeraceae</taxon>
        <taxon>Chromera</taxon>
    </lineage>
</organism>
<evidence type="ECO:0000313" key="5">
    <source>
        <dbReference type="EMBL" id="CEM44909.1"/>
    </source>
</evidence>
<feature type="domain" description="NADP-dependent oxidoreductase" evidence="4">
    <location>
        <begin position="68"/>
        <end position="360"/>
    </location>
</feature>
<dbReference type="PRINTS" id="PR00069">
    <property type="entry name" value="ALDKETRDTASE"/>
</dbReference>
<feature type="chain" id="PRO_5005191952" description="NADP-dependent oxidoreductase domain-containing protein" evidence="3">
    <location>
        <begin position="18"/>
        <end position="376"/>
    </location>
</feature>
<dbReference type="InterPro" id="IPR018170">
    <property type="entry name" value="Aldo/ket_reductase_CS"/>
</dbReference>
<dbReference type="GO" id="GO:0005737">
    <property type="term" value="C:cytoplasm"/>
    <property type="evidence" value="ECO:0007669"/>
    <property type="project" value="TreeGrafter"/>
</dbReference>
<name>A0A0G4HL95_9ALVE</name>
<dbReference type="VEuPathDB" id="CryptoDB:Cvel_28695"/>
<dbReference type="EMBL" id="CDMZ01003046">
    <property type="protein sequence ID" value="CEM44909.1"/>
    <property type="molecule type" value="Genomic_DNA"/>
</dbReference>
<evidence type="ECO:0000256" key="3">
    <source>
        <dbReference type="SAM" id="SignalP"/>
    </source>
</evidence>
<dbReference type="Gene3D" id="3.20.20.100">
    <property type="entry name" value="NADP-dependent oxidoreductase domain"/>
    <property type="match status" value="1"/>
</dbReference>
<sequence>MKPCCGCILLSLPVVHTAVGRAAFLSPTATPTRPRHNAVPLCGLSSPLLEVKDRVDLPTIGEPIAVSPIGIGVWAWGDGLYWKYNEKEDPELQETFETCFKAGCNLYDTAEVYGFGRSERLLGQFIRQTPVAEDSVVVASKFGVFPWRWTKKTVVDACRASLDRMGRGSIDLYQLHWPVPWSNEVYWDGLAECVEEGLVKAVGVSNYGEKRLRSVHARLKERGIPLASNQIQLSLVYREPLRNGLVRACEELGVKVIAYSPLAHGLLTGRYEEDGAKFPDGPREKILRDSVDKARPLLEKMREIGKEKGGWTPSQVALAWCTAQGVIPIPGARNVRQAKDNLGAVDLRLSSEEVERLSESAEASGVSMNEGFSLND</sequence>
<dbReference type="PANTHER" id="PTHR43625">
    <property type="entry name" value="AFLATOXIN B1 ALDEHYDE REDUCTASE"/>
    <property type="match status" value="1"/>
</dbReference>